<evidence type="ECO:0000259" key="4">
    <source>
        <dbReference type="Pfam" id="PF00496"/>
    </source>
</evidence>
<feature type="chain" id="PRO_5025339822" evidence="3">
    <location>
        <begin position="27"/>
        <end position="636"/>
    </location>
</feature>
<dbReference type="InterPro" id="IPR000914">
    <property type="entry name" value="SBP_5_dom"/>
</dbReference>
<comment type="subcellular location">
    <subcellularLocation>
        <location evidence="1">Periplasm</location>
    </subcellularLocation>
</comment>
<comment type="similarity">
    <text evidence="2">Belongs to the bacterial solute-binding protein 5 family.</text>
</comment>
<proteinExistence type="inferred from homology"/>
<reference evidence="5 6" key="1">
    <citation type="submission" date="2019-12" db="EMBL/GenBank/DDBJ databases">
        <title>Strain KN286 was isolated from seawater, which was collected from Caroline Seamount in the tropical western Pacific.</title>
        <authorList>
            <person name="Wang Q."/>
        </authorList>
    </citation>
    <scope>NUCLEOTIDE SEQUENCE [LARGE SCALE GENOMIC DNA]</scope>
    <source>
        <strain evidence="5 6">KN286</strain>
    </source>
</reference>
<keyword evidence="3" id="KW-0732">Signal</keyword>
<dbReference type="AlphaFoldDB" id="A0A6B0TT83"/>
<dbReference type="GO" id="GO:0030288">
    <property type="term" value="C:outer membrane-bounded periplasmic space"/>
    <property type="evidence" value="ECO:0007669"/>
    <property type="project" value="UniProtKB-ARBA"/>
</dbReference>
<dbReference type="GO" id="GO:0015833">
    <property type="term" value="P:peptide transport"/>
    <property type="evidence" value="ECO:0007669"/>
    <property type="project" value="TreeGrafter"/>
</dbReference>
<dbReference type="Pfam" id="PF00496">
    <property type="entry name" value="SBP_bac_5"/>
    <property type="match status" value="1"/>
</dbReference>
<comment type="caution">
    <text evidence="5">The sequence shown here is derived from an EMBL/GenBank/DDBJ whole genome shotgun (WGS) entry which is preliminary data.</text>
</comment>
<dbReference type="PANTHER" id="PTHR30290">
    <property type="entry name" value="PERIPLASMIC BINDING COMPONENT OF ABC TRANSPORTER"/>
    <property type="match status" value="1"/>
</dbReference>
<protein>
    <submittedName>
        <fullName evidence="5">ABC transporter substrate-binding protein</fullName>
    </submittedName>
</protein>
<sequence length="636" mass="71525">MSKIWRKASLASAAIGVLMMPLGAFAYQQAPMLDGMDLPPVDERLPANPEVITPLSEVGTYGGTMRRFLSGSNDHNSILRFVSPQGLTRWKPDFSEVIPNVAESWEVNEDSSEFTFKLREGMKWSDGEPFTADDIMFFVEDLLLNEEFYPNAPARFVVGGETMTAEKIDDYTVKLKFAAPYGTFLTELATPLAQEPVLWAKHFCKQFHPAYNDNVQAMVDETEAVEDWPALFRLKCGEVEAPNRWANADRPTLDPWIVTGDGYSAGSTQVIMERNPYFWQVDTEGNQLPYVDKLQWGVAQDAQAILLEAIAGNIDMQARRISNPANKPVLSENMEKGGYKLYERVASNSNIMAVHLNHSHKDPVMRELIRNKDVRVALSLGIDREEIIDIVWQGQGEPWQIGPSKSHVLYNEQLGTQFTEYDPDRANELLDAAGLTERNGDGIRLMPDGRPFIFNVNFPGVEQPDWGDALEIIREQWAEIGVGLTTSSVERSIYYSRGEANEHDFMVWGAPGGLDPTLSPRDVVSIHPQASWFSIPWTRWYLSGGKDGEEPPESMKKRLALYDAFKAEADQAKALDIFREIHQIAADEFEFFGISTAPNQWGVVNAKLRNVPESLPGAWMYPDPGPTLPQQYFFAE</sequence>
<evidence type="ECO:0000313" key="5">
    <source>
        <dbReference type="EMBL" id="MXU64878.1"/>
    </source>
</evidence>
<dbReference type="InterPro" id="IPR039424">
    <property type="entry name" value="SBP_5"/>
</dbReference>
<dbReference type="CDD" id="cd08500">
    <property type="entry name" value="PBP2_NikA_DppA_OppA_like_4"/>
    <property type="match status" value="1"/>
</dbReference>
<dbReference type="PANTHER" id="PTHR30290:SF62">
    <property type="entry name" value="OLIGOPEPTIDE ABC TRANSPORTER, PERIPLASMIC OLIGOPEPTIDE-BINDING PROTEIN"/>
    <property type="match status" value="1"/>
</dbReference>
<accession>A0A6B0TT83</accession>
<evidence type="ECO:0000256" key="1">
    <source>
        <dbReference type="ARBA" id="ARBA00004418"/>
    </source>
</evidence>
<dbReference type="SUPFAM" id="SSF53850">
    <property type="entry name" value="Periplasmic binding protein-like II"/>
    <property type="match status" value="1"/>
</dbReference>
<organism evidence="5 6">
    <name type="scientific">Oceanomicrobium pacificus</name>
    <dbReference type="NCBI Taxonomy" id="2692916"/>
    <lineage>
        <taxon>Bacteria</taxon>
        <taxon>Pseudomonadati</taxon>
        <taxon>Pseudomonadota</taxon>
        <taxon>Alphaproteobacteria</taxon>
        <taxon>Rhodobacterales</taxon>
        <taxon>Paracoccaceae</taxon>
        <taxon>Oceanomicrobium</taxon>
    </lineage>
</organism>
<dbReference type="GO" id="GO:1904680">
    <property type="term" value="F:peptide transmembrane transporter activity"/>
    <property type="evidence" value="ECO:0007669"/>
    <property type="project" value="TreeGrafter"/>
</dbReference>
<dbReference type="Gene3D" id="3.40.190.10">
    <property type="entry name" value="Periplasmic binding protein-like II"/>
    <property type="match status" value="1"/>
</dbReference>
<gene>
    <name evidence="5" type="ORF">GSH16_05435</name>
</gene>
<dbReference type="Proteomes" id="UP000436016">
    <property type="component" value="Unassembled WGS sequence"/>
</dbReference>
<dbReference type="Gene3D" id="3.10.105.10">
    <property type="entry name" value="Dipeptide-binding Protein, Domain 3"/>
    <property type="match status" value="1"/>
</dbReference>
<dbReference type="InterPro" id="IPR023765">
    <property type="entry name" value="SBP_5_CS"/>
</dbReference>
<dbReference type="PROSITE" id="PS01040">
    <property type="entry name" value="SBP_BACTERIAL_5"/>
    <property type="match status" value="1"/>
</dbReference>
<feature type="signal peptide" evidence="3">
    <location>
        <begin position="1"/>
        <end position="26"/>
    </location>
</feature>
<dbReference type="GO" id="GO:0043190">
    <property type="term" value="C:ATP-binding cassette (ABC) transporter complex"/>
    <property type="evidence" value="ECO:0007669"/>
    <property type="project" value="InterPro"/>
</dbReference>
<evidence type="ECO:0000313" key="6">
    <source>
        <dbReference type="Proteomes" id="UP000436016"/>
    </source>
</evidence>
<evidence type="ECO:0000256" key="3">
    <source>
        <dbReference type="SAM" id="SignalP"/>
    </source>
</evidence>
<feature type="domain" description="Solute-binding protein family 5" evidence="4">
    <location>
        <begin position="96"/>
        <end position="514"/>
    </location>
</feature>
<keyword evidence="6" id="KW-1185">Reference proteome</keyword>
<dbReference type="EMBL" id="WUWG01000001">
    <property type="protein sequence ID" value="MXU64878.1"/>
    <property type="molecule type" value="Genomic_DNA"/>
</dbReference>
<name>A0A6B0TT83_9RHOB</name>
<evidence type="ECO:0000256" key="2">
    <source>
        <dbReference type="ARBA" id="ARBA00005695"/>
    </source>
</evidence>